<dbReference type="InterPro" id="IPR011008">
    <property type="entry name" value="Dimeric_a/b-barrel"/>
</dbReference>
<organism evidence="2 3">
    <name type="scientific">Priestia veravalensis</name>
    <dbReference type="NCBI Taxonomy" id="1414648"/>
    <lineage>
        <taxon>Bacteria</taxon>
        <taxon>Bacillati</taxon>
        <taxon>Bacillota</taxon>
        <taxon>Bacilli</taxon>
        <taxon>Bacillales</taxon>
        <taxon>Bacillaceae</taxon>
        <taxon>Priestia</taxon>
    </lineage>
</organism>
<keyword evidence="2" id="KW-0560">Oxidoreductase</keyword>
<dbReference type="InterPro" id="IPR007138">
    <property type="entry name" value="ABM_dom"/>
</dbReference>
<reference evidence="2 3" key="1">
    <citation type="submission" date="2015-11" db="EMBL/GenBank/DDBJ databases">
        <title>Bacillus caseinolyticus sp nov.</title>
        <authorList>
            <person name="Dastager S.G."/>
            <person name="Mawlankar R."/>
        </authorList>
    </citation>
    <scope>NUCLEOTIDE SEQUENCE [LARGE SCALE GENOMIC DNA]</scope>
    <source>
        <strain evidence="2 3">SGD-V-76</strain>
    </source>
</reference>
<keyword evidence="2" id="KW-0503">Monooxygenase</keyword>
<proteinExistence type="predicted"/>
<comment type="caution">
    <text evidence="2">The sequence shown here is derived from an EMBL/GenBank/DDBJ whole genome shotgun (WGS) entry which is preliminary data.</text>
</comment>
<gene>
    <name evidence="2" type="ORF">AS180_03365</name>
</gene>
<feature type="domain" description="ABM" evidence="1">
    <location>
        <begin position="2"/>
        <end position="93"/>
    </location>
</feature>
<sequence length="97" mass="11026">MITIQAYMKINPAKRDAFLEAIQTLIKHSTEEDGNVSYQLFEDAFEKNSFVMLEQWKDEASIQAHNQSAHFVSFVQFAKDGVLVAPLEAKTSFSKPE</sequence>
<dbReference type="GO" id="GO:0004497">
    <property type="term" value="F:monooxygenase activity"/>
    <property type="evidence" value="ECO:0007669"/>
    <property type="project" value="UniProtKB-KW"/>
</dbReference>
<dbReference type="Pfam" id="PF03992">
    <property type="entry name" value="ABM"/>
    <property type="match status" value="1"/>
</dbReference>
<keyword evidence="3" id="KW-1185">Reference proteome</keyword>
<dbReference type="Gene3D" id="3.30.70.100">
    <property type="match status" value="1"/>
</dbReference>
<evidence type="ECO:0000313" key="3">
    <source>
        <dbReference type="Proteomes" id="UP000053681"/>
    </source>
</evidence>
<dbReference type="AlphaFoldDB" id="A0A0V8JR29"/>
<dbReference type="PANTHER" id="PTHR33336:SF3">
    <property type="entry name" value="ABM DOMAIN-CONTAINING PROTEIN"/>
    <property type="match status" value="1"/>
</dbReference>
<dbReference type="InterPro" id="IPR050744">
    <property type="entry name" value="AI-2_Isomerase_LsrG"/>
</dbReference>
<dbReference type="RefSeq" id="WP_025911289.1">
    <property type="nucleotide sequence ID" value="NZ_KQ758629.1"/>
</dbReference>
<evidence type="ECO:0000259" key="1">
    <source>
        <dbReference type="PROSITE" id="PS51725"/>
    </source>
</evidence>
<evidence type="ECO:0000313" key="2">
    <source>
        <dbReference type="EMBL" id="KSU89340.1"/>
    </source>
</evidence>
<dbReference type="Proteomes" id="UP000053681">
    <property type="component" value="Unassembled WGS sequence"/>
</dbReference>
<dbReference type="EMBL" id="LNQP01000007">
    <property type="protein sequence ID" value="KSU89340.1"/>
    <property type="molecule type" value="Genomic_DNA"/>
</dbReference>
<dbReference type="PANTHER" id="PTHR33336">
    <property type="entry name" value="QUINOL MONOOXYGENASE YGIN-RELATED"/>
    <property type="match status" value="1"/>
</dbReference>
<accession>A0A0V8JR29</accession>
<dbReference type="GeneID" id="93682859"/>
<dbReference type="PROSITE" id="PS51725">
    <property type="entry name" value="ABM"/>
    <property type="match status" value="1"/>
</dbReference>
<name>A0A0V8JR29_9BACI</name>
<dbReference type="SUPFAM" id="SSF54909">
    <property type="entry name" value="Dimeric alpha+beta barrel"/>
    <property type="match status" value="1"/>
</dbReference>
<protein>
    <submittedName>
        <fullName evidence="2">Monooxygenase</fullName>
    </submittedName>
</protein>